<dbReference type="AlphaFoldDB" id="A0A8T2ZW82"/>
<protein>
    <submittedName>
        <fullName evidence="1">Uncharacterized protein</fullName>
    </submittedName>
</protein>
<organism evidence="1 2">
    <name type="scientific">Populus deltoides</name>
    <name type="common">Eastern poplar</name>
    <name type="synonym">Eastern cottonwood</name>
    <dbReference type="NCBI Taxonomy" id="3696"/>
    <lineage>
        <taxon>Eukaryota</taxon>
        <taxon>Viridiplantae</taxon>
        <taxon>Streptophyta</taxon>
        <taxon>Embryophyta</taxon>
        <taxon>Tracheophyta</taxon>
        <taxon>Spermatophyta</taxon>
        <taxon>Magnoliopsida</taxon>
        <taxon>eudicotyledons</taxon>
        <taxon>Gunneridae</taxon>
        <taxon>Pentapetalae</taxon>
        <taxon>rosids</taxon>
        <taxon>fabids</taxon>
        <taxon>Malpighiales</taxon>
        <taxon>Salicaceae</taxon>
        <taxon>Saliceae</taxon>
        <taxon>Populus</taxon>
    </lineage>
</organism>
<comment type="caution">
    <text evidence="1">The sequence shown here is derived from an EMBL/GenBank/DDBJ whole genome shotgun (WGS) entry which is preliminary data.</text>
</comment>
<keyword evidence="2" id="KW-1185">Reference proteome</keyword>
<gene>
    <name evidence="1" type="ORF">H0E87_002685</name>
</gene>
<sequence length="85" mass="9242">MWFGCDGVGFTTVVEERKGLLGYEEASVAEKPAVVVDGGKRWFEVTGLLIDAAQRWSVMVSGEIEGEFVSDTVGGGEKRKTGDQW</sequence>
<proteinExistence type="predicted"/>
<dbReference type="EMBL" id="JACEGQ020000001">
    <property type="protein sequence ID" value="KAH8521717.1"/>
    <property type="molecule type" value="Genomic_DNA"/>
</dbReference>
<dbReference type="Proteomes" id="UP000807159">
    <property type="component" value="Chromosome 1"/>
</dbReference>
<reference evidence="1" key="1">
    <citation type="journal article" date="2021" name="J. Hered.">
        <title>Genome Assembly of Salicaceae Populus deltoides (Eastern Cottonwood) I-69 Based on Nanopore Sequencing and Hi-C Technologies.</title>
        <authorList>
            <person name="Bai S."/>
            <person name="Wu H."/>
            <person name="Zhang J."/>
            <person name="Pan Z."/>
            <person name="Zhao W."/>
            <person name="Li Z."/>
            <person name="Tong C."/>
        </authorList>
    </citation>
    <scope>NUCLEOTIDE SEQUENCE</scope>
    <source>
        <tissue evidence="1">Leaf</tissue>
    </source>
</reference>
<accession>A0A8T2ZW82</accession>
<evidence type="ECO:0000313" key="1">
    <source>
        <dbReference type="EMBL" id="KAH8521717.1"/>
    </source>
</evidence>
<name>A0A8T2ZW82_POPDE</name>
<evidence type="ECO:0000313" key="2">
    <source>
        <dbReference type="Proteomes" id="UP000807159"/>
    </source>
</evidence>